<accession>A0AAN7AET5</accession>
<dbReference type="Proteomes" id="UP001302126">
    <property type="component" value="Unassembled WGS sequence"/>
</dbReference>
<sequence>MPGTIIVTGANGSIARPAVEHLLANFPDFTLVLAVRNDAADDVNTKTLRDVVAKHEDARVSIRKLDLFSLSDVHAFARTISAEIRDGKLPPLASIVCNAFYWNLAGPLELTNDGYEKSFQVIHLAHVALILRLLGSFGLDGGRIIIFSTDGHEKGKNNLEQIPPAIPTEPEKLDLLVKPAQDDPAVADALGWGFNRYANAKLASITWGHALNKKLEKDPKLSKINVVIINPGNIADSYALLRNTPQKLHYISKFLLRPFRPILKFVDPTVLTSAEAGVNIARVAVNDALPGERGYFTLLNKDESSADSHDEARQNALWARSAQWVGLSAADTVVPL</sequence>
<dbReference type="GO" id="GO:0005811">
    <property type="term" value="C:lipid droplet"/>
    <property type="evidence" value="ECO:0007669"/>
    <property type="project" value="TreeGrafter"/>
</dbReference>
<dbReference type="GO" id="GO:0005789">
    <property type="term" value="C:endoplasmic reticulum membrane"/>
    <property type="evidence" value="ECO:0007669"/>
    <property type="project" value="TreeGrafter"/>
</dbReference>
<dbReference type="PANTHER" id="PTHR43647">
    <property type="entry name" value="DEHYDROGENASE"/>
    <property type="match status" value="1"/>
</dbReference>
<reference evidence="1" key="1">
    <citation type="journal article" date="2023" name="Mol. Phylogenet. Evol.">
        <title>Genome-scale phylogeny and comparative genomics of the fungal order Sordariales.</title>
        <authorList>
            <person name="Hensen N."/>
            <person name="Bonometti L."/>
            <person name="Westerberg I."/>
            <person name="Brannstrom I.O."/>
            <person name="Guillou S."/>
            <person name="Cros-Aarteil S."/>
            <person name="Calhoun S."/>
            <person name="Haridas S."/>
            <person name="Kuo A."/>
            <person name="Mondo S."/>
            <person name="Pangilinan J."/>
            <person name="Riley R."/>
            <person name="LaButti K."/>
            <person name="Andreopoulos B."/>
            <person name="Lipzen A."/>
            <person name="Chen C."/>
            <person name="Yan M."/>
            <person name="Daum C."/>
            <person name="Ng V."/>
            <person name="Clum A."/>
            <person name="Steindorff A."/>
            <person name="Ohm R.A."/>
            <person name="Martin F."/>
            <person name="Silar P."/>
            <person name="Natvig D.O."/>
            <person name="Lalanne C."/>
            <person name="Gautier V."/>
            <person name="Ament-Velasquez S.L."/>
            <person name="Kruys A."/>
            <person name="Hutchinson M.I."/>
            <person name="Powell A.J."/>
            <person name="Barry K."/>
            <person name="Miller A.N."/>
            <person name="Grigoriev I.V."/>
            <person name="Debuchy R."/>
            <person name="Gladieux P."/>
            <person name="Hiltunen Thoren M."/>
            <person name="Johannesson H."/>
        </authorList>
    </citation>
    <scope>NUCLEOTIDE SEQUENCE</scope>
    <source>
        <strain evidence="1">PSN309</strain>
    </source>
</reference>
<comment type="caution">
    <text evidence="1">The sequence shown here is derived from an EMBL/GenBank/DDBJ whole genome shotgun (WGS) entry which is preliminary data.</text>
</comment>
<keyword evidence="2" id="KW-1185">Reference proteome</keyword>
<gene>
    <name evidence="1" type="ORF">QBC35DRAFT_120401</name>
</gene>
<name>A0AAN7AET5_9PEZI</name>
<dbReference type="EMBL" id="MU864565">
    <property type="protein sequence ID" value="KAK4183232.1"/>
    <property type="molecule type" value="Genomic_DNA"/>
</dbReference>
<organism evidence="1 2">
    <name type="scientific">Podospora australis</name>
    <dbReference type="NCBI Taxonomy" id="1536484"/>
    <lineage>
        <taxon>Eukaryota</taxon>
        <taxon>Fungi</taxon>
        <taxon>Dikarya</taxon>
        <taxon>Ascomycota</taxon>
        <taxon>Pezizomycotina</taxon>
        <taxon>Sordariomycetes</taxon>
        <taxon>Sordariomycetidae</taxon>
        <taxon>Sordariales</taxon>
        <taxon>Podosporaceae</taxon>
        <taxon>Podospora</taxon>
    </lineage>
</organism>
<proteinExistence type="predicted"/>
<dbReference type="InterPro" id="IPR051593">
    <property type="entry name" value="Ergosterol_Biosynth_ERG27"/>
</dbReference>
<dbReference type="AlphaFoldDB" id="A0AAN7AET5"/>
<evidence type="ECO:0000313" key="2">
    <source>
        <dbReference type="Proteomes" id="UP001302126"/>
    </source>
</evidence>
<protein>
    <submittedName>
        <fullName evidence="1">WW domain-containing oxidoreductase</fullName>
    </submittedName>
</protein>
<dbReference type="GO" id="GO:0000253">
    <property type="term" value="F:3-beta-hydroxysteroid 3-dehydrogenase (NADP+) activity"/>
    <property type="evidence" value="ECO:0007669"/>
    <property type="project" value="TreeGrafter"/>
</dbReference>
<dbReference type="Gene3D" id="3.40.50.720">
    <property type="entry name" value="NAD(P)-binding Rossmann-like Domain"/>
    <property type="match status" value="1"/>
</dbReference>
<dbReference type="InterPro" id="IPR036291">
    <property type="entry name" value="NAD(P)-bd_dom_sf"/>
</dbReference>
<evidence type="ECO:0000313" key="1">
    <source>
        <dbReference type="EMBL" id="KAK4183232.1"/>
    </source>
</evidence>
<dbReference type="PANTHER" id="PTHR43647:SF4">
    <property type="entry name" value="KETOREDUCTASE (KR) DOMAIN-CONTAINING PROTEIN"/>
    <property type="match status" value="1"/>
</dbReference>
<dbReference type="GO" id="GO:0005741">
    <property type="term" value="C:mitochondrial outer membrane"/>
    <property type="evidence" value="ECO:0007669"/>
    <property type="project" value="TreeGrafter"/>
</dbReference>
<reference evidence="1" key="2">
    <citation type="submission" date="2023-05" db="EMBL/GenBank/DDBJ databases">
        <authorList>
            <consortium name="Lawrence Berkeley National Laboratory"/>
            <person name="Steindorff A."/>
            <person name="Hensen N."/>
            <person name="Bonometti L."/>
            <person name="Westerberg I."/>
            <person name="Brannstrom I.O."/>
            <person name="Guillou S."/>
            <person name="Cros-Aarteil S."/>
            <person name="Calhoun S."/>
            <person name="Haridas S."/>
            <person name="Kuo A."/>
            <person name="Mondo S."/>
            <person name="Pangilinan J."/>
            <person name="Riley R."/>
            <person name="Labutti K."/>
            <person name="Andreopoulos B."/>
            <person name="Lipzen A."/>
            <person name="Chen C."/>
            <person name="Yanf M."/>
            <person name="Daum C."/>
            <person name="Ng V."/>
            <person name="Clum A."/>
            <person name="Ohm R."/>
            <person name="Martin F."/>
            <person name="Silar P."/>
            <person name="Natvig D."/>
            <person name="Lalanne C."/>
            <person name="Gautier V."/>
            <person name="Ament-Velasquez S.L."/>
            <person name="Kruys A."/>
            <person name="Hutchinson M.I."/>
            <person name="Powell A.J."/>
            <person name="Barry K."/>
            <person name="Miller A.N."/>
            <person name="Grigoriev I.V."/>
            <person name="Debuchy R."/>
            <person name="Gladieux P."/>
            <person name="Thoren M.H."/>
            <person name="Johannesson H."/>
        </authorList>
    </citation>
    <scope>NUCLEOTIDE SEQUENCE</scope>
    <source>
        <strain evidence="1">PSN309</strain>
    </source>
</reference>
<dbReference type="SUPFAM" id="SSF51735">
    <property type="entry name" value="NAD(P)-binding Rossmann-fold domains"/>
    <property type="match status" value="1"/>
</dbReference>